<evidence type="ECO:0000259" key="3">
    <source>
        <dbReference type="Pfam" id="PF08239"/>
    </source>
</evidence>
<dbReference type="EMBL" id="JAEKJA010000020">
    <property type="protein sequence ID" value="MBJ3777709.1"/>
    <property type="molecule type" value="Genomic_DNA"/>
</dbReference>
<dbReference type="Proteomes" id="UP000609531">
    <property type="component" value="Unassembled WGS sequence"/>
</dbReference>
<dbReference type="AlphaFoldDB" id="A0A934IJ90"/>
<gene>
    <name evidence="4" type="ORF">JCR33_18530</name>
</gene>
<dbReference type="Gene3D" id="2.30.30.40">
    <property type="entry name" value="SH3 Domains"/>
    <property type="match status" value="1"/>
</dbReference>
<dbReference type="RefSeq" id="WP_198883617.1">
    <property type="nucleotide sequence ID" value="NZ_JAEKJA010000020.1"/>
</dbReference>
<dbReference type="Pfam" id="PF08239">
    <property type="entry name" value="SH3_3"/>
    <property type="match status" value="1"/>
</dbReference>
<feature type="chain" id="PRO_5036713859" evidence="2">
    <location>
        <begin position="25"/>
        <end position="448"/>
    </location>
</feature>
<evidence type="ECO:0000313" key="5">
    <source>
        <dbReference type="Proteomes" id="UP000609531"/>
    </source>
</evidence>
<feature type="domain" description="SH3b" evidence="3">
    <location>
        <begin position="392"/>
        <end position="440"/>
    </location>
</feature>
<proteinExistence type="predicted"/>
<sequence>MIAALRRFLGAMMAAALLVGPAQAEEWLDRTAEAVRDLQLQAACFGGARPESIHILGVTTDARPLVEEPNQIEILSKISGLLSSRTVMRVTKADTFQYVATASQSISPTRSDEISRLLARSDRADITLMIRPFRVSGETVDAEIILVARDNQGGSGVNCTPSFLVSIPIADPRCATYFGQVSGGTIADLEAFARFFPHCPQAEDAKRMVEDAKEREARAACDSAFDAALRENTVEAFDEFIAAHPDCRLRGTAERMRQGLRREADERRACSDGFAAAGIADTADAYTRFAERYPNCQEAAVASQMARLRREQEAAAEETRKQEEAARQREEQRRQDELRRQDEARRLAEEAARRRAEEEEARRKAEEEAAKAARRRTVVCYVADVRPPDAWLALRTEPSTRRGQQLRRLPSGTPIEMLGERSGTWHRVRISDGTVGWVSWQVSRWISC</sequence>
<keyword evidence="5" id="KW-1185">Reference proteome</keyword>
<feature type="signal peptide" evidence="2">
    <location>
        <begin position="1"/>
        <end position="24"/>
    </location>
</feature>
<evidence type="ECO:0000313" key="4">
    <source>
        <dbReference type="EMBL" id="MBJ3777709.1"/>
    </source>
</evidence>
<keyword evidence="2" id="KW-0732">Signal</keyword>
<feature type="region of interest" description="Disordered" evidence="1">
    <location>
        <begin position="311"/>
        <end position="345"/>
    </location>
</feature>
<comment type="caution">
    <text evidence="4">The sequence shown here is derived from an EMBL/GenBank/DDBJ whole genome shotgun (WGS) entry which is preliminary data.</text>
</comment>
<organism evidence="4 5">
    <name type="scientific">Acuticoccus mangrovi</name>
    <dbReference type="NCBI Taxonomy" id="2796142"/>
    <lineage>
        <taxon>Bacteria</taxon>
        <taxon>Pseudomonadati</taxon>
        <taxon>Pseudomonadota</taxon>
        <taxon>Alphaproteobacteria</taxon>
        <taxon>Hyphomicrobiales</taxon>
        <taxon>Amorphaceae</taxon>
        <taxon>Acuticoccus</taxon>
    </lineage>
</organism>
<evidence type="ECO:0000256" key="2">
    <source>
        <dbReference type="SAM" id="SignalP"/>
    </source>
</evidence>
<reference evidence="4" key="1">
    <citation type="submission" date="2020-12" db="EMBL/GenBank/DDBJ databases">
        <title>Bacterial taxonomy.</title>
        <authorList>
            <person name="Pan X."/>
        </authorList>
    </citation>
    <scope>NUCLEOTIDE SEQUENCE</scope>
    <source>
        <strain evidence="4">B2012</strain>
    </source>
</reference>
<accession>A0A934IJ90</accession>
<protein>
    <submittedName>
        <fullName evidence="4">SH3 domain-containing protein</fullName>
    </submittedName>
</protein>
<evidence type="ECO:0000256" key="1">
    <source>
        <dbReference type="SAM" id="MobiDB-lite"/>
    </source>
</evidence>
<name>A0A934IJ90_9HYPH</name>
<dbReference type="InterPro" id="IPR003646">
    <property type="entry name" value="SH3-like_bac-type"/>
</dbReference>